<name>A0A642VCU0_9ASCO</name>
<dbReference type="PANTHER" id="PTHR43173:SF37">
    <property type="entry name" value="ABC1 FAMILY PROTEIN C10F6.14C"/>
    <property type="match status" value="1"/>
</dbReference>
<evidence type="ECO:0000259" key="3">
    <source>
        <dbReference type="Pfam" id="PF03109"/>
    </source>
</evidence>
<proteinExistence type="inferred from homology"/>
<feature type="domain" description="ABC1 atypical kinase-like" evidence="3">
    <location>
        <begin position="160"/>
        <end position="407"/>
    </location>
</feature>
<feature type="region of interest" description="Disordered" evidence="2">
    <location>
        <begin position="432"/>
        <end position="455"/>
    </location>
</feature>
<dbReference type="Proteomes" id="UP000761534">
    <property type="component" value="Unassembled WGS sequence"/>
</dbReference>
<organism evidence="4 5">
    <name type="scientific">Trichomonascus ciferrii</name>
    <dbReference type="NCBI Taxonomy" id="44093"/>
    <lineage>
        <taxon>Eukaryota</taxon>
        <taxon>Fungi</taxon>
        <taxon>Dikarya</taxon>
        <taxon>Ascomycota</taxon>
        <taxon>Saccharomycotina</taxon>
        <taxon>Dipodascomycetes</taxon>
        <taxon>Dipodascales</taxon>
        <taxon>Trichomonascaceae</taxon>
        <taxon>Trichomonascus</taxon>
        <taxon>Trichomonascus ciferrii complex</taxon>
    </lineage>
</organism>
<dbReference type="InterPro" id="IPR051130">
    <property type="entry name" value="Mito_struct-func_regulator"/>
</dbReference>
<dbReference type="Pfam" id="PF03109">
    <property type="entry name" value="ABC1"/>
    <property type="match status" value="1"/>
</dbReference>
<protein>
    <recommendedName>
        <fullName evidence="3">ABC1 atypical kinase-like domain-containing protein</fullName>
    </recommendedName>
</protein>
<dbReference type="InterPro" id="IPR045307">
    <property type="entry name" value="ADCK1_dom"/>
</dbReference>
<evidence type="ECO:0000256" key="1">
    <source>
        <dbReference type="ARBA" id="ARBA00009670"/>
    </source>
</evidence>
<evidence type="ECO:0000256" key="2">
    <source>
        <dbReference type="SAM" id="MobiDB-lite"/>
    </source>
</evidence>
<reference evidence="4" key="1">
    <citation type="journal article" date="2019" name="G3 (Bethesda)">
        <title>Genome Assemblies of Two Rare Opportunistic Yeast Pathogens: Diutina rugosa (syn. Candida rugosa) and Trichomonascus ciferrii (syn. Candida ciferrii).</title>
        <authorList>
            <person name="Mixao V."/>
            <person name="Saus E."/>
            <person name="Hansen A.P."/>
            <person name="Lass-Florl C."/>
            <person name="Gabaldon T."/>
        </authorList>
    </citation>
    <scope>NUCLEOTIDE SEQUENCE</scope>
    <source>
        <strain evidence="4">CBS 4856</strain>
    </source>
</reference>
<evidence type="ECO:0000313" key="4">
    <source>
        <dbReference type="EMBL" id="KAA8916794.1"/>
    </source>
</evidence>
<dbReference type="CDD" id="cd13969">
    <property type="entry name" value="ADCK1-like"/>
    <property type="match status" value="1"/>
</dbReference>
<feature type="region of interest" description="Disordered" evidence="2">
    <location>
        <begin position="37"/>
        <end position="57"/>
    </location>
</feature>
<dbReference type="InterPro" id="IPR011009">
    <property type="entry name" value="Kinase-like_dom_sf"/>
</dbReference>
<comment type="similarity">
    <text evidence="1">Belongs to the protein kinase superfamily. ADCK protein kinase family.</text>
</comment>
<dbReference type="InterPro" id="IPR004147">
    <property type="entry name" value="ABC1_dom"/>
</dbReference>
<evidence type="ECO:0000313" key="5">
    <source>
        <dbReference type="Proteomes" id="UP000761534"/>
    </source>
</evidence>
<dbReference type="SUPFAM" id="SSF56112">
    <property type="entry name" value="Protein kinase-like (PK-like)"/>
    <property type="match status" value="1"/>
</dbReference>
<dbReference type="AlphaFoldDB" id="A0A642VCU0"/>
<keyword evidence="5" id="KW-1185">Reference proteome</keyword>
<dbReference type="PANTHER" id="PTHR43173">
    <property type="entry name" value="ABC1 FAMILY PROTEIN"/>
    <property type="match status" value="1"/>
</dbReference>
<comment type="caution">
    <text evidence="4">The sequence shown here is derived from an EMBL/GenBank/DDBJ whole genome shotgun (WGS) entry which is preliminary data.</text>
</comment>
<dbReference type="OrthoDB" id="427480at2759"/>
<gene>
    <name evidence="4" type="ORF">TRICI_001049</name>
</gene>
<accession>A0A642VCU0</accession>
<dbReference type="EMBL" id="SWFS01000081">
    <property type="protein sequence ID" value="KAA8916794.1"/>
    <property type="molecule type" value="Genomic_DNA"/>
</dbReference>
<dbReference type="VEuPathDB" id="FungiDB:TRICI_001049"/>
<sequence>MRTTLQLHQLLRRTSLLKPPTRRGSSLGRIRRLSTRFEPAVPPSPSSLPKRGPEEPPSKWARRVVVIGSTVIILYTYDRVFHASAFARSFRCVYDLLVVGLDYKWNFVEGKDIEALHERSAERIYNLMINNKGLYIKMGQAVAIQSGIFPPVFQEKFARLFDAAPQDSWATVENLLTEEYKEPPDQFFDWINHRAVASASIAQVHEARLKTGESVAVKVQHADISKQVWWDLTAYKYIMWFYERYLFDLPIYFVVEHIVDRLTREVNFVYEVENSERLRKFIENEKSLSDDEIHIPTVYPEFCTNRVIVSEWIDGVSLNRPVDLQKQNYDTGRSISTLMRLYGLQMFDWGHVHCDPHPGNIILRKLPNGKQQTVLVDHGLYIEENDTFRKQYATLWEAAFMGKTEELGKISEQWGFGDSEMTSSIVVQSFHTQGRRNAAKQRPPPSPPAKDSREEFERQQAIKQRFQNFFQDTTRIPLELVFLGRTMRILQGLNKKLGSPVNRIKVFAQAATRSLDRYRYPTWSSRIVQLKDEIVFWTVLTLSDIYFFFIRLRQSIFGGLGFNGRGVEDVLEEQIRQSAEELGFDIDLEALDDDF</sequence>